<dbReference type="InterPro" id="IPR008930">
    <property type="entry name" value="Terpenoid_cyclase/PrenylTrfase"/>
</dbReference>
<reference evidence="3" key="1">
    <citation type="submission" date="2016-11" db="UniProtKB">
        <authorList>
            <consortium name="WormBaseParasite"/>
        </authorList>
    </citation>
    <scope>IDENTIFICATION</scope>
</reference>
<dbReference type="SUPFAM" id="SSF48239">
    <property type="entry name" value="Terpenoid cyclases/Protein prenyltransferases"/>
    <property type="match status" value="1"/>
</dbReference>
<dbReference type="InterPro" id="IPR050473">
    <property type="entry name" value="A2M/Complement_sys"/>
</dbReference>
<sequence length="435" mass="47647">MESGAFAEHGEVYHKDMQGGASEGGIGLSAYVIIALLENGVRNDQAIKFLENSLGDIRNDAYSLAVVSYALRLANSDKKNETLQALEALQISDAADIIFLDGSVHWSSVKGGDRSKDTTQYFYQPRPVDVETTAYALLTYMLDGNTEKGLPVVRWLTAQRNANGGFSSTQDTVIALQALGSYAEHAYAADSNVTVSVVNGADNHAFTVTPANSIVLQSYEIPNIDTDVVLQASGKGIAFAQVSYSYYRNSVRDDSPFFCTKDLKELRGGNRLELDLCCNYTRSGKSNMAVAEIEALTGYKFDEEEVGQLTNVPDVQRVEFVKDDTLINVYLKPLGSTPVCFSLFSDQQFYVADQKAAQITVLDYYNPDEQMKTSYLLKQTHSLQDSCTDCWPTGEAFALTGQPTSHGTSTSISPTSQTETGMLAVFILLLWRLLL</sequence>
<dbReference type="Pfam" id="PF07677">
    <property type="entry name" value="A2M_recep"/>
    <property type="match status" value="1"/>
</dbReference>
<dbReference type="GO" id="GO:0005615">
    <property type="term" value="C:extracellular space"/>
    <property type="evidence" value="ECO:0007669"/>
    <property type="project" value="InterPro"/>
</dbReference>
<dbReference type="Proteomes" id="UP000095283">
    <property type="component" value="Unplaced"/>
</dbReference>
<dbReference type="InterPro" id="IPR036595">
    <property type="entry name" value="A-macroglobulin_rcpt-bd_sf"/>
</dbReference>
<evidence type="ECO:0000259" key="1">
    <source>
        <dbReference type="SMART" id="SM01361"/>
    </source>
</evidence>
<dbReference type="InterPro" id="IPR009048">
    <property type="entry name" value="A-macroglobulin_rcpt-bd"/>
</dbReference>
<organism evidence="2 3">
    <name type="scientific">Heterorhabditis bacteriophora</name>
    <name type="common">Entomopathogenic nematode worm</name>
    <dbReference type="NCBI Taxonomy" id="37862"/>
    <lineage>
        <taxon>Eukaryota</taxon>
        <taxon>Metazoa</taxon>
        <taxon>Ecdysozoa</taxon>
        <taxon>Nematoda</taxon>
        <taxon>Chromadorea</taxon>
        <taxon>Rhabditida</taxon>
        <taxon>Rhabditina</taxon>
        <taxon>Rhabditomorpha</taxon>
        <taxon>Strongyloidea</taxon>
        <taxon>Heterorhabditidae</taxon>
        <taxon>Heterorhabditis</taxon>
    </lineage>
</organism>
<evidence type="ECO:0000313" key="3">
    <source>
        <dbReference type="WBParaSite" id="Hba_07924"/>
    </source>
</evidence>
<dbReference type="PANTHER" id="PTHR11412">
    <property type="entry name" value="MACROGLOBULIN / COMPLEMENT"/>
    <property type="match status" value="1"/>
</dbReference>
<accession>A0A1I7WRW4</accession>
<dbReference type="InterPro" id="IPR011626">
    <property type="entry name" value="Alpha-macroglobulin_TED"/>
</dbReference>
<protein>
    <submittedName>
        <fullName evidence="3">A2M_recep domain-containing protein</fullName>
    </submittedName>
</protein>
<evidence type="ECO:0000313" key="2">
    <source>
        <dbReference type="Proteomes" id="UP000095283"/>
    </source>
</evidence>
<dbReference type="Pfam" id="PF07678">
    <property type="entry name" value="TED_complement"/>
    <property type="match status" value="1"/>
</dbReference>
<keyword evidence="2" id="KW-1185">Reference proteome</keyword>
<dbReference type="AlphaFoldDB" id="A0A1I7WRW4"/>
<proteinExistence type="predicted"/>
<dbReference type="WBParaSite" id="Hba_07924">
    <property type="protein sequence ID" value="Hba_07924"/>
    <property type="gene ID" value="Hba_07924"/>
</dbReference>
<dbReference type="SUPFAM" id="SSF49410">
    <property type="entry name" value="Alpha-macroglobulin receptor domain"/>
    <property type="match status" value="1"/>
</dbReference>
<dbReference type="Gene3D" id="1.50.10.20">
    <property type="match status" value="1"/>
</dbReference>
<dbReference type="Gene3D" id="2.60.40.690">
    <property type="entry name" value="Alpha-macroglobulin, receptor-binding domain"/>
    <property type="match status" value="1"/>
</dbReference>
<feature type="domain" description="Alpha-macroglobulin receptor-binding" evidence="1">
    <location>
        <begin position="286"/>
        <end position="375"/>
    </location>
</feature>
<dbReference type="PANTHER" id="PTHR11412:SF175">
    <property type="entry name" value="TEP (THIOLESTER CONTAINING PROTEIN)"/>
    <property type="match status" value="1"/>
</dbReference>
<name>A0A1I7WRW4_HETBA</name>
<dbReference type="SMART" id="SM01361">
    <property type="entry name" value="A2M_recep"/>
    <property type="match status" value="1"/>
</dbReference>